<sequence length="989" mass="108718">MARRIFRSRKQSGSASNSVSSQGSVASNAAMSGSVSQMSLARMRRVFRQSNQGPIAAQTADTGAGGGAQEQPERTQAAPTQNTQRPTRGSETGPCMPAAHDVDTVVGPSGDTSEGAVGPPSGANTALDPVSALVRSEVDDAQQTLDRMTPMAGIGQLATELVAQADTAAASVQNFSNTYLLPLKTFNSVVTGIANVHPYAQIALGILTAAAQSLLNQVNLDRDVADLLDTVKTVYGFLLEDDTIRKIDSMKETLGKIAQVISDAARFIKSYSETKIFWKRLGKNIMSETQTTTDGYVKLLNSLMQQYRDLAIRDIHINVHQVLEGLKRARGELDVVRGDLDVVRGDLGLVRGDLREMNLEGMAYAGGAGVNKTKRCLDGTRTEILTEIVSWIHNTNEDAPRIFWLYGQAGRGKSAIAHTISLWLKDTGGFGSCFCFARDRQAERREEKIFTTIARDLADRDRTFRRALADILGEDHSLKTTSDVTLQWEKLILEPLSKASSTIIGSMIVVIDALDESGAEPSRRHILSVLGSLANDLPPNFRVFITSRPLPDIEHVLRAARHVKATSLDDVFAGWTERDIRLYVSEQLGHLPEIRDTEVQRISQKADCLFEWARLACDFIRSNQAGTTVRERYDEVITLESEEGRTLLDATYLTVLKNAIPDSTKARQRYRSVMGQVVMTLETLPMGALNHMRKQFPNEQDRYDVVVILEFMSPVLGGITDPSSPVRPLHASFYDFLTDPSRSGAYFVDTSCPYNLAVATLRILHDDLRFNICRLESSYLSNAEVVDLPGRISKNIPPHLSYSCQFWSQHLQKTGIDLVLTQLVKDLVGSEKLLFWLEAMSLLGGVRNVAAALLLTKRWLLHQDDIENTLGLVEDGIRFIQSSSGAIAHSAPHVYVSALPFIPRMTSLPMMLMTNFSSLPGVVGGPEHWSATQLLGLEGHTDVVWSVAFSPDGKRIVSGSRDKTVRVWDAERGVEIGSHLEGCGDWQPS</sequence>
<dbReference type="PROSITE" id="PS50294">
    <property type="entry name" value="WD_REPEATS_REGION"/>
    <property type="match status" value="1"/>
</dbReference>
<accession>A0A0C3PIL8</accession>
<dbReference type="InterPro" id="IPR056884">
    <property type="entry name" value="NPHP3-like_N"/>
</dbReference>
<dbReference type="Gene3D" id="3.40.50.300">
    <property type="entry name" value="P-loop containing nucleotide triphosphate hydrolases"/>
    <property type="match status" value="1"/>
</dbReference>
<dbReference type="PROSITE" id="PS50837">
    <property type="entry name" value="NACHT"/>
    <property type="match status" value="1"/>
</dbReference>
<dbReference type="PANTHER" id="PTHR10039">
    <property type="entry name" value="AMELOGENIN"/>
    <property type="match status" value="1"/>
</dbReference>
<dbReference type="InterPro" id="IPR015943">
    <property type="entry name" value="WD40/YVTN_repeat-like_dom_sf"/>
</dbReference>
<dbReference type="Proteomes" id="UP000054217">
    <property type="component" value="Unassembled WGS sequence"/>
</dbReference>
<dbReference type="SUPFAM" id="SSF52540">
    <property type="entry name" value="P-loop containing nucleoside triphosphate hydrolases"/>
    <property type="match status" value="1"/>
</dbReference>
<dbReference type="HOGENOM" id="CLU_000288_6_0_1"/>
<evidence type="ECO:0000256" key="3">
    <source>
        <dbReference type="SAM" id="MobiDB-lite"/>
    </source>
</evidence>
<keyword evidence="1" id="KW-0677">Repeat</keyword>
<feature type="compositionally biased region" description="Low complexity" evidence="3">
    <location>
        <begin position="11"/>
        <end position="30"/>
    </location>
</feature>
<evidence type="ECO:0000313" key="6">
    <source>
        <dbReference type="Proteomes" id="UP000054217"/>
    </source>
</evidence>
<dbReference type="SMART" id="SM00320">
    <property type="entry name" value="WD40"/>
    <property type="match status" value="1"/>
</dbReference>
<evidence type="ECO:0000313" key="5">
    <source>
        <dbReference type="EMBL" id="KIO07954.1"/>
    </source>
</evidence>
<reference evidence="6" key="2">
    <citation type="submission" date="2015-01" db="EMBL/GenBank/DDBJ databases">
        <title>Evolutionary Origins and Diversification of the Mycorrhizal Mutualists.</title>
        <authorList>
            <consortium name="DOE Joint Genome Institute"/>
            <consortium name="Mycorrhizal Genomics Consortium"/>
            <person name="Kohler A."/>
            <person name="Kuo A."/>
            <person name="Nagy L.G."/>
            <person name="Floudas D."/>
            <person name="Copeland A."/>
            <person name="Barry K.W."/>
            <person name="Cichocki N."/>
            <person name="Veneault-Fourrey C."/>
            <person name="LaButti K."/>
            <person name="Lindquist E.A."/>
            <person name="Lipzen A."/>
            <person name="Lundell T."/>
            <person name="Morin E."/>
            <person name="Murat C."/>
            <person name="Riley R."/>
            <person name="Ohm R."/>
            <person name="Sun H."/>
            <person name="Tunlid A."/>
            <person name="Henrissat B."/>
            <person name="Grigoriev I.V."/>
            <person name="Hibbett D.S."/>
            <person name="Martin F."/>
        </authorList>
    </citation>
    <scope>NUCLEOTIDE SEQUENCE [LARGE SCALE GENOMIC DNA]</scope>
    <source>
        <strain evidence="6">Marx 270</strain>
    </source>
</reference>
<gene>
    <name evidence="5" type="ORF">M404DRAFT_378001</name>
</gene>
<dbReference type="InterPro" id="IPR001680">
    <property type="entry name" value="WD40_rpt"/>
</dbReference>
<dbReference type="Gene3D" id="2.130.10.10">
    <property type="entry name" value="YVTN repeat-like/Quinoprotein amine dehydrogenase"/>
    <property type="match status" value="1"/>
</dbReference>
<dbReference type="STRING" id="870435.A0A0C3PIL8"/>
<dbReference type="EMBL" id="KN831958">
    <property type="protein sequence ID" value="KIO07954.1"/>
    <property type="molecule type" value="Genomic_DNA"/>
</dbReference>
<dbReference type="SUPFAM" id="SSF50978">
    <property type="entry name" value="WD40 repeat-like"/>
    <property type="match status" value="1"/>
</dbReference>
<dbReference type="PANTHER" id="PTHR10039:SF14">
    <property type="entry name" value="NACHT DOMAIN-CONTAINING PROTEIN"/>
    <property type="match status" value="1"/>
</dbReference>
<feature type="compositionally biased region" description="Basic residues" evidence="3">
    <location>
        <begin position="1"/>
        <end position="10"/>
    </location>
</feature>
<keyword evidence="6" id="KW-1185">Reference proteome</keyword>
<organism evidence="5 6">
    <name type="scientific">Pisolithus tinctorius Marx 270</name>
    <dbReference type="NCBI Taxonomy" id="870435"/>
    <lineage>
        <taxon>Eukaryota</taxon>
        <taxon>Fungi</taxon>
        <taxon>Dikarya</taxon>
        <taxon>Basidiomycota</taxon>
        <taxon>Agaricomycotina</taxon>
        <taxon>Agaricomycetes</taxon>
        <taxon>Agaricomycetidae</taxon>
        <taxon>Boletales</taxon>
        <taxon>Sclerodermatineae</taxon>
        <taxon>Pisolithaceae</taxon>
        <taxon>Pisolithus</taxon>
    </lineage>
</organism>
<dbReference type="Pfam" id="PF00400">
    <property type="entry name" value="WD40"/>
    <property type="match status" value="1"/>
</dbReference>
<dbReference type="PROSITE" id="PS50082">
    <property type="entry name" value="WD_REPEATS_2"/>
    <property type="match status" value="1"/>
</dbReference>
<feature type="repeat" description="WD" evidence="2">
    <location>
        <begin position="937"/>
        <end position="978"/>
    </location>
</feature>
<feature type="domain" description="NACHT" evidence="4">
    <location>
        <begin position="401"/>
        <end position="549"/>
    </location>
</feature>
<name>A0A0C3PIL8_PISTI</name>
<keyword evidence="2" id="KW-0853">WD repeat</keyword>
<feature type="compositionally biased region" description="Polar residues" evidence="3">
    <location>
        <begin position="77"/>
        <end position="90"/>
    </location>
</feature>
<protein>
    <recommendedName>
        <fullName evidence="4">NACHT domain-containing protein</fullName>
    </recommendedName>
</protein>
<dbReference type="InterPro" id="IPR027417">
    <property type="entry name" value="P-loop_NTPase"/>
</dbReference>
<proteinExistence type="predicted"/>
<evidence type="ECO:0000259" key="4">
    <source>
        <dbReference type="PROSITE" id="PS50837"/>
    </source>
</evidence>
<feature type="region of interest" description="Disordered" evidence="3">
    <location>
        <begin position="1"/>
        <end position="37"/>
    </location>
</feature>
<evidence type="ECO:0000256" key="2">
    <source>
        <dbReference type="PROSITE-ProRule" id="PRU00221"/>
    </source>
</evidence>
<evidence type="ECO:0000256" key="1">
    <source>
        <dbReference type="ARBA" id="ARBA00022737"/>
    </source>
</evidence>
<dbReference type="InterPro" id="IPR036322">
    <property type="entry name" value="WD40_repeat_dom_sf"/>
</dbReference>
<dbReference type="InParanoid" id="A0A0C3PIL8"/>
<dbReference type="Pfam" id="PF24883">
    <property type="entry name" value="NPHP3_N"/>
    <property type="match status" value="1"/>
</dbReference>
<feature type="region of interest" description="Disordered" evidence="3">
    <location>
        <begin position="56"/>
        <end position="122"/>
    </location>
</feature>
<reference evidence="5 6" key="1">
    <citation type="submission" date="2014-04" db="EMBL/GenBank/DDBJ databases">
        <authorList>
            <consortium name="DOE Joint Genome Institute"/>
            <person name="Kuo A."/>
            <person name="Kohler A."/>
            <person name="Costa M.D."/>
            <person name="Nagy L.G."/>
            <person name="Floudas D."/>
            <person name="Copeland A."/>
            <person name="Barry K.W."/>
            <person name="Cichocki N."/>
            <person name="Veneault-Fourrey C."/>
            <person name="LaButti K."/>
            <person name="Lindquist E.A."/>
            <person name="Lipzen A."/>
            <person name="Lundell T."/>
            <person name="Morin E."/>
            <person name="Murat C."/>
            <person name="Sun H."/>
            <person name="Tunlid A."/>
            <person name="Henrissat B."/>
            <person name="Grigoriev I.V."/>
            <person name="Hibbett D.S."/>
            <person name="Martin F."/>
            <person name="Nordberg H.P."/>
            <person name="Cantor M.N."/>
            <person name="Hua S.X."/>
        </authorList>
    </citation>
    <scope>NUCLEOTIDE SEQUENCE [LARGE SCALE GENOMIC DNA]</scope>
    <source>
        <strain evidence="5 6">Marx 270</strain>
    </source>
</reference>
<dbReference type="OrthoDB" id="3267051at2759"/>
<dbReference type="InterPro" id="IPR007111">
    <property type="entry name" value="NACHT_NTPase"/>
</dbReference>
<dbReference type="AlphaFoldDB" id="A0A0C3PIL8"/>